<dbReference type="Proteomes" id="UP000276133">
    <property type="component" value="Unassembled WGS sequence"/>
</dbReference>
<keyword evidence="2" id="KW-1185">Reference proteome</keyword>
<name>A0A3M7QJ54_BRAPC</name>
<protein>
    <submittedName>
        <fullName evidence="1">Uncharacterized protein</fullName>
    </submittedName>
</protein>
<comment type="caution">
    <text evidence="1">The sequence shown here is derived from an EMBL/GenBank/DDBJ whole genome shotgun (WGS) entry which is preliminary data.</text>
</comment>
<gene>
    <name evidence="1" type="ORF">BpHYR1_054668</name>
</gene>
<evidence type="ECO:0000313" key="1">
    <source>
        <dbReference type="EMBL" id="RNA11293.1"/>
    </source>
</evidence>
<reference evidence="1 2" key="1">
    <citation type="journal article" date="2018" name="Sci. Rep.">
        <title>Genomic signatures of local adaptation to the degree of environmental predictability in rotifers.</title>
        <authorList>
            <person name="Franch-Gras L."/>
            <person name="Hahn C."/>
            <person name="Garcia-Roger E.M."/>
            <person name="Carmona M.J."/>
            <person name="Serra M."/>
            <person name="Gomez A."/>
        </authorList>
    </citation>
    <scope>NUCLEOTIDE SEQUENCE [LARGE SCALE GENOMIC DNA]</scope>
    <source>
        <strain evidence="1">HYR1</strain>
    </source>
</reference>
<sequence>MPVTGRYLIIVDVVRANRCIWREVFCGHFLTLFSKTRIIRIVKNTVNFLVNERGIQDLH</sequence>
<dbReference type="EMBL" id="REGN01005992">
    <property type="protein sequence ID" value="RNA11293.1"/>
    <property type="molecule type" value="Genomic_DNA"/>
</dbReference>
<proteinExistence type="predicted"/>
<evidence type="ECO:0000313" key="2">
    <source>
        <dbReference type="Proteomes" id="UP000276133"/>
    </source>
</evidence>
<accession>A0A3M7QJ54</accession>
<organism evidence="1 2">
    <name type="scientific">Brachionus plicatilis</name>
    <name type="common">Marine rotifer</name>
    <name type="synonym">Brachionus muelleri</name>
    <dbReference type="NCBI Taxonomy" id="10195"/>
    <lineage>
        <taxon>Eukaryota</taxon>
        <taxon>Metazoa</taxon>
        <taxon>Spiralia</taxon>
        <taxon>Gnathifera</taxon>
        <taxon>Rotifera</taxon>
        <taxon>Eurotatoria</taxon>
        <taxon>Monogononta</taxon>
        <taxon>Pseudotrocha</taxon>
        <taxon>Ploima</taxon>
        <taxon>Brachionidae</taxon>
        <taxon>Brachionus</taxon>
    </lineage>
</organism>
<dbReference type="AlphaFoldDB" id="A0A3M7QJ54"/>